<sequence>MNELQMEAKRDCVKGAIALSNIGIEHLEKNRTNAAIETIIDSTVVLRQGLSAPITSHLGLPAFIQSAQLRAFYSETQPSVTRIPVRGISFNDHTVLSLLCEQSGVFYPIRITDSDALWDVDLGLLSSILFYNLGVAFLCASTVKDVTTTQVEQRNQAIHFFKVAICLIHGAGVSQAAAVSLWREKVVKLAILHSLLPIVMGSNEEEWLFEQVRHDLTVEYDELVRAVKEIGGLLQGSTENKVAVAA</sequence>
<keyword evidence="2" id="KW-1185">Reference proteome</keyword>
<dbReference type="Proteomes" id="UP000198406">
    <property type="component" value="Unassembled WGS sequence"/>
</dbReference>
<dbReference type="AlphaFoldDB" id="A0A1Z5K5C9"/>
<accession>A0A1Z5K5C9</accession>
<protein>
    <submittedName>
        <fullName evidence="1">Uncharacterized protein</fullName>
    </submittedName>
</protein>
<organism evidence="1 2">
    <name type="scientific">Fistulifera solaris</name>
    <name type="common">Oleaginous diatom</name>
    <dbReference type="NCBI Taxonomy" id="1519565"/>
    <lineage>
        <taxon>Eukaryota</taxon>
        <taxon>Sar</taxon>
        <taxon>Stramenopiles</taxon>
        <taxon>Ochrophyta</taxon>
        <taxon>Bacillariophyta</taxon>
        <taxon>Bacillariophyceae</taxon>
        <taxon>Bacillariophycidae</taxon>
        <taxon>Naviculales</taxon>
        <taxon>Naviculaceae</taxon>
        <taxon>Fistulifera</taxon>
    </lineage>
</organism>
<gene>
    <name evidence="1" type="ORF">FisN_28Lu127</name>
</gene>
<evidence type="ECO:0000313" key="1">
    <source>
        <dbReference type="EMBL" id="GAX21416.1"/>
    </source>
</evidence>
<proteinExistence type="predicted"/>
<reference evidence="1 2" key="1">
    <citation type="journal article" date="2015" name="Plant Cell">
        <title>Oil accumulation by the oleaginous diatom Fistulifera solaris as revealed by the genome and transcriptome.</title>
        <authorList>
            <person name="Tanaka T."/>
            <person name="Maeda Y."/>
            <person name="Veluchamy A."/>
            <person name="Tanaka M."/>
            <person name="Abida H."/>
            <person name="Marechal E."/>
            <person name="Bowler C."/>
            <person name="Muto M."/>
            <person name="Sunaga Y."/>
            <person name="Tanaka M."/>
            <person name="Yoshino T."/>
            <person name="Taniguchi T."/>
            <person name="Fukuda Y."/>
            <person name="Nemoto M."/>
            <person name="Matsumoto M."/>
            <person name="Wong P.S."/>
            <person name="Aburatani S."/>
            <person name="Fujibuchi W."/>
        </authorList>
    </citation>
    <scope>NUCLEOTIDE SEQUENCE [LARGE SCALE GENOMIC DNA]</scope>
    <source>
        <strain evidence="1 2">JPCC DA0580</strain>
    </source>
</reference>
<comment type="caution">
    <text evidence="1">The sequence shown here is derived from an EMBL/GenBank/DDBJ whole genome shotgun (WGS) entry which is preliminary data.</text>
</comment>
<evidence type="ECO:0000313" key="2">
    <source>
        <dbReference type="Proteomes" id="UP000198406"/>
    </source>
</evidence>
<name>A0A1Z5K5C9_FISSO</name>
<dbReference type="EMBL" id="BDSP01000166">
    <property type="protein sequence ID" value="GAX21416.1"/>
    <property type="molecule type" value="Genomic_DNA"/>
</dbReference>
<dbReference type="InParanoid" id="A0A1Z5K5C9"/>